<dbReference type="Proteomes" id="UP000059680">
    <property type="component" value="Chromosome 10"/>
</dbReference>
<dbReference type="Gramene" id="Os10t0564450-00">
    <property type="protein sequence ID" value="Os10t0564450-00"/>
    <property type="gene ID" value="Os10g0564450"/>
</dbReference>
<reference evidence="2" key="1">
    <citation type="journal article" date="2005" name="Nature">
        <title>The map-based sequence of the rice genome.</title>
        <authorList>
            <consortium name="International rice genome sequencing project (IRGSP)"/>
            <person name="Matsumoto T."/>
            <person name="Wu J."/>
            <person name="Kanamori H."/>
            <person name="Katayose Y."/>
            <person name="Fujisawa M."/>
            <person name="Namiki N."/>
            <person name="Mizuno H."/>
            <person name="Yamamoto K."/>
            <person name="Antonio B.A."/>
            <person name="Baba T."/>
            <person name="Sakata K."/>
            <person name="Nagamura Y."/>
            <person name="Aoki H."/>
            <person name="Arikawa K."/>
            <person name="Arita K."/>
            <person name="Bito T."/>
            <person name="Chiden Y."/>
            <person name="Fujitsuka N."/>
            <person name="Fukunaka R."/>
            <person name="Hamada M."/>
            <person name="Harada C."/>
            <person name="Hayashi A."/>
            <person name="Hijishita S."/>
            <person name="Honda M."/>
            <person name="Hosokawa S."/>
            <person name="Ichikawa Y."/>
            <person name="Idonuma A."/>
            <person name="Iijima M."/>
            <person name="Ikeda M."/>
            <person name="Ikeno M."/>
            <person name="Ito K."/>
            <person name="Ito S."/>
            <person name="Ito T."/>
            <person name="Ito Y."/>
            <person name="Ito Y."/>
            <person name="Iwabuchi A."/>
            <person name="Kamiya K."/>
            <person name="Karasawa W."/>
            <person name="Kurita K."/>
            <person name="Katagiri S."/>
            <person name="Kikuta A."/>
            <person name="Kobayashi H."/>
            <person name="Kobayashi N."/>
            <person name="Machita K."/>
            <person name="Maehara T."/>
            <person name="Masukawa M."/>
            <person name="Mizubayashi T."/>
            <person name="Mukai Y."/>
            <person name="Nagasaki H."/>
            <person name="Nagata Y."/>
            <person name="Naito S."/>
            <person name="Nakashima M."/>
            <person name="Nakama Y."/>
            <person name="Nakamichi Y."/>
            <person name="Nakamura M."/>
            <person name="Meguro A."/>
            <person name="Negishi M."/>
            <person name="Ohta I."/>
            <person name="Ohta T."/>
            <person name="Okamoto M."/>
            <person name="Ono N."/>
            <person name="Saji S."/>
            <person name="Sakaguchi M."/>
            <person name="Sakai K."/>
            <person name="Shibata M."/>
            <person name="Shimokawa T."/>
            <person name="Song J."/>
            <person name="Takazaki Y."/>
            <person name="Terasawa K."/>
            <person name="Tsugane M."/>
            <person name="Tsuji K."/>
            <person name="Ueda S."/>
            <person name="Waki K."/>
            <person name="Yamagata H."/>
            <person name="Yamamoto M."/>
            <person name="Yamamoto S."/>
            <person name="Yamane H."/>
            <person name="Yoshiki S."/>
            <person name="Yoshihara R."/>
            <person name="Yukawa K."/>
            <person name="Zhong H."/>
            <person name="Yano M."/>
            <person name="Yuan Q."/>
            <person name="Ouyang S."/>
            <person name="Liu J."/>
            <person name="Jones K.M."/>
            <person name="Gansberger K."/>
            <person name="Moffat K."/>
            <person name="Hill J."/>
            <person name="Bera J."/>
            <person name="Fadrosh D."/>
            <person name="Jin S."/>
            <person name="Johri S."/>
            <person name="Kim M."/>
            <person name="Overton L."/>
            <person name="Reardon M."/>
            <person name="Tsitrin T."/>
            <person name="Vuong H."/>
            <person name="Weaver B."/>
            <person name="Ciecko A."/>
            <person name="Tallon L."/>
            <person name="Jackson J."/>
            <person name="Pai G."/>
            <person name="Aken S.V."/>
            <person name="Utterback T."/>
            <person name="Reidmuller S."/>
            <person name="Feldblyum T."/>
            <person name="Hsiao J."/>
            <person name="Zismann V."/>
            <person name="Iobst S."/>
            <person name="de Vazeille A.R."/>
            <person name="Buell C.R."/>
            <person name="Ying K."/>
            <person name="Li Y."/>
            <person name="Lu T."/>
            <person name="Huang Y."/>
            <person name="Zhao Q."/>
            <person name="Feng Q."/>
            <person name="Zhang L."/>
            <person name="Zhu J."/>
            <person name="Weng Q."/>
            <person name="Mu J."/>
            <person name="Lu Y."/>
            <person name="Fan D."/>
            <person name="Liu Y."/>
            <person name="Guan J."/>
            <person name="Zhang Y."/>
            <person name="Yu S."/>
            <person name="Liu X."/>
            <person name="Zhang Y."/>
            <person name="Hong G."/>
            <person name="Han B."/>
            <person name="Choisne N."/>
            <person name="Demange N."/>
            <person name="Orjeda G."/>
            <person name="Samain S."/>
            <person name="Cattolico L."/>
            <person name="Pelletier E."/>
            <person name="Couloux A."/>
            <person name="Segurens B."/>
            <person name="Wincker P."/>
            <person name="D'Hont A."/>
            <person name="Scarpelli C."/>
            <person name="Weissenbach J."/>
            <person name="Salanoubat M."/>
            <person name="Quetier F."/>
            <person name="Yu Y."/>
            <person name="Kim H.R."/>
            <person name="Rambo T."/>
            <person name="Currie J."/>
            <person name="Collura K."/>
            <person name="Luo M."/>
            <person name="Yang T."/>
            <person name="Ammiraju J.S.S."/>
            <person name="Engler F."/>
            <person name="Soderlund C."/>
            <person name="Wing R.A."/>
            <person name="Palmer L.E."/>
            <person name="de la Bastide M."/>
            <person name="Spiegel L."/>
            <person name="Nascimento L."/>
            <person name="Zutavern T."/>
            <person name="O'Shaughnessy A."/>
            <person name="Dike S."/>
            <person name="Dedhia N."/>
            <person name="Preston R."/>
            <person name="Balija V."/>
            <person name="McCombie W.R."/>
            <person name="Chow T."/>
            <person name="Chen H."/>
            <person name="Chung M."/>
            <person name="Chen C."/>
            <person name="Shaw J."/>
            <person name="Wu H."/>
            <person name="Hsiao K."/>
            <person name="Chao Y."/>
            <person name="Chu M."/>
            <person name="Cheng C."/>
            <person name="Hour A."/>
            <person name="Lee P."/>
            <person name="Lin S."/>
            <person name="Lin Y."/>
            <person name="Liou J."/>
            <person name="Liu S."/>
            <person name="Hsing Y."/>
            <person name="Raghuvanshi S."/>
            <person name="Mohanty A."/>
            <person name="Bharti A.K."/>
            <person name="Gaur A."/>
            <person name="Gupta V."/>
            <person name="Kumar D."/>
            <person name="Ravi V."/>
            <person name="Vij S."/>
            <person name="Kapur A."/>
            <person name="Khurana P."/>
            <person name="Khurana P."/>
            <person name="Khurana J.P."/>
            <person name="Tyagi A.K."/>
            <person name="Gaikwad K."/>
            <person name="Singh A."/>
            <person name="Dalal V."/>
            <person name="Srivastava S."/>
            <person name="Dixit A."/>
            <person name="Pal A.K."/>
            <person name="Ghazi I.A."/>
            <person name="Yadav M."/>
            <person name="Pandit A."/>
            <person name="Bhargava A."/>
            <person name="Sureshbabu K."/>
            <person name="Batra K."/>
            <person name="Sharma T.R."/>
            <person name="Mohapatra T."/>
            <person name="Singh N.K."/>
            <person name="Messing J."/>
            <person name="Nelson A.B."/>
            <person name="Fuks G."/>
            <person name="Kavchok S."/>
            <person name="Keizer G."/>
            <person name="Linton E."/>
            <person name="Llaca V."/>
            <person name="Song R."/>
            <person name="Tanyolac B."/>
            <person name="Young S."/>
            <person name="Ho-Il K."/>
            <person name="Hahn J.H."/>
            <person name="Sangsakoo G."/>
            <person name="Vanavichit A."/>
            <person name="de Mattos Luiz.A.T."/>
            <person name="Zimmer P.D."/>
            <person name="Malone G."/>
            <person name="Dellagostin O."/>
            <person name="de Oliveira A.C."/>
            <person name="Bevan M."/>
            <person name="Bancroft I."/>
            <person name="Minx P."/>
            <person name="Cordum H."/>
            <person name="Wilson R."/>
            <person name="Cheng Z."/>
            <person name="Jin W."/>
            <person name="Jiang J."/>
            <person name="Leong S.A."/>
            <person name="Iwama H."/>
            <person name="Gojobori T."/>
            <person name="Itoh T."/>
            <person name="Niimura Y."/>
            <person name="Fujii Y."/>
            <person name="Habara T."/>
            <person name="Sakai H."/>
            <person name="Sato Y."/>
            <person name="Wilson G."/>
            <person name="Kumar K."/>
            <person name="McCouch S."/>
            <person name="Juretic N."/>
            <person name="Hoen D."/>
            <person name="Wright S."/>
            <person name="Bruskiewich R."/>
            <person name="Bureau T."/>
            <person name="Miyao A."/>
            <person name="Hirochika H."/>
            <person name="Nishikawa T."/>
            <person name="Kadowaki K."/>
            <person name="Sugiura M."/>
            <person name="Burr B."/>
            <person name="Sasaki T."/>
        </authorList>
    </citation>
    <scope>NUCLEOTIDE SEQUENCE [LARGE SCALE GENOMIC DNA]</scope>
    <source>
        <strain evidence="2">cv. Nipponbare</strain>
    </source>
</reference>
<dbReference type="PaxDb" id="39947-A0A0P0XXE3"/>
<sequence length="122" mass="13350">MSTIQLSSPLPNPKHMSRAIVVKPRNGVHPSQCLLIWQMKALMRCPEFSRRHDGMLRSQTSSNHKSDGIVNPLGQLHIPVPLRAVPQEVKIPLGDSLQICIPSMSKSSQKIQGARGLAVGSN</sequence>
<dbReference type="eggNOG" id="ENOG502R7GB">
    <property type="taxonomic scope" value="Eukaryota"/>
</dbReference>
<protein>
    <submittedName>
        <fullName evidence="1">Os10g0564450 protein</fullName>
    </submittedName>
</protein>
<gene>
    <name evidence="1" type="ordered locus">Os10g0564450</name>
    <name evidence="1" type="ORF">OSNPB_100564450</name>
</gene>
<name>A0A0P0XXE3_ORYSJ</name>
<keyword evidence="2" id="KW-1185">Reference proteome</keyword>
<accession>A0A0P0XXE3</accession>
<reference evidence="1 2" key="2">
    <citation type="journal article" date="2013" name="Plant Cell Physiol.">
        <title>Rice Annotation Project Database (RAP-DB): an integrative and interactive database for rice genomics.</title>
        <authorList>
            <person name="Sakai H."/>
            <person name="Lee S.S."/>
            <person name="Tanaka T."/>
            <person name="Numa H."/>
            <person name="Kim J."/>
            <person name="Kawahara Y."/>
            <person name="Wakimoto H."/>
            <person name="Yang C.C."/>
            <person name="Iwamoto M."/>
            <person name="Abe T."/>
            <person name="Yamada Y."/>
            <person name="Muto A."/>
            <person name="Inokuchi H."/>
            <person name="Ikemura T."/>
            <person name="Matsumoto T."/>
            <person name="Sasaki T."/>
            <person name="Itoh T."/>
        </authorList>
    </citation>
    <scope>NUCLEOTIDE SEQUENCE [LARGE SCALE GENOMIC DNA]</scope>
    <source>
        <strain evidence="2">cv. Nipponbare</strain>
    </source>
</reference>
<evidence type="ECO:0000313" key="2">
    <source>
        <dbReference type="Proteomes" id="UP000059680"/>
    </source>
</evidence>
<reference evidence="1 2" key="3">
    <citation type="journal article" date="2013" name="Rice">
        <title>Improvement of the Oryza sativa Nipponbare reference genome using next generation sequence and optical map data.</title>
        <authorList>
            <person name="Kawahara Y."/>
            <person name="de la Bastide M."/>
            <person name="Hamilton J.P."/>
            <person name="Kanamori H."/>
            <person name="McCombie W.R."/>
            <person name="Ouyang S."/>
            <person name="Schwartz D.C."/>
            <person name="Tanaka T."/>
            <person name="Wu J."/>
            <person name="Zhou S."/>
            <person name="Childs K.L."/>
            <person name="Davidson R.M."/>
            <person name="Lin H."/>
            <person name="Quesada-Ocampo L."/>
            <person name="Vaillancourt B."/>
            <person name="Sakai H."/>
            <person name="Lee S.S."/>
            <person name="Kim J."/>
            <person name="Numa H."/>
            <person name="Itoh T."/>
            <person name="Buell C.R."/>
            <person name="Matsumoto T."/>
        </authorList>
    </citation>
    <scope>NUCLEOTIDE SEQUENCE [LARGE SCALE GENOMIC DNA]</scope>
    <source>
        <strain evidence="2">cv. Nipponbare</strain>
    </source>
</reference>
<organism evidence="1 2">
    <name type="scientific">Oryza sativa subsp. japonica</name>
    <name type="common">Rice</name>
    <dbReference type="NCBI Taxonomy" id="39947"/>
    <lineage>
        <taxon>Eukaryota</taxon>
        <taxon>Viridiplantae</taxon>
        <taxon>Streptophyta</taxon>
        <taxon>Embryophyta</taxon>
        <taxon>Tracheophyta</taxon>
        <taxon>Spermatophyta</taxon>
        <taxon>Magnoliopsida</taxon>
        <taxon>Liliopsida</taxon>
        <taxon>Poales</taxon>
        <taxon>Poaceae</taxon>
        <taxon>BOP clade</taxon>
        <taxon>Oryzoideae</taxon>
        <taxon>Oryzeae</taxon>
        <taxon>Oryzinae</taxon>
        <taxon>Oryza</taxon>
        <taxon>Oryza sativa</taxon>
    </lineage>
</organism>
<dbReference type="InParanoid" id="A0A0P0XXE3"/>
<evidence type="ECO:0000313" key="1">
    <source>
        <dbReference type="EMBL" id="BAT12095.1"/>
    </source>
</evidence>
<dbReference type="AlphaFoldDB" id="A0A0P0XXE3"/>
<proteinExistence type="predicted"/>
<dbReference type="EMBL" id="AP014966">
    <property type="protein sequence ID" value="BAT12095.1"/>
    <property type="molecule type" value="Genomic_DNA"/>
</dbReference>